<dbReference type="PROSITE" id="PS50977">
    <property type="entry name" value="HTH_TETR_2"/>
    <property type="match status" value="1"/>
</dbReference>
<accession>E5XUC0</accession>
<dbReference type="Proteomes" id="UP000004816">
    <property type="component" value="Unassembled WGS sequence"/>
</dbReference>
<dbReference type="InterPro" id="IPR009057">
    <property type="entry name" value="Homeodomain-like_sf"/>
</dbReference>
<keyword evidence="1" id="KW-0805">Transcription regulation</keyword>
<dbReference type="GO" id="GO:0000976">
    <property type="term" value="F:transcription cis-regulatory region binding"/>
    <property type="evidence" value="ECO:0007669"/>
    <property type="project" value="TreeGrafter"/>
</dbReference>
<dbReference type="SUPFAM" id="SSF46689">
    <property type="entry name" value="Homeodomain-like"/>
    <property type="match status" value="1"/>
</dbReference>
<dbReference type="Gene3D" id="1.10.357.10">
    <property type="entry name" value="Tetracycline Repressor, domain 2"/>
    <property type="match status" value="1"/>
</dbReference>
<dbReference type="eggNOG" id="COG1309">
    <property type="taxonomic scope" value="Bacteria"/>
</dbReference>
<dbReference type="GO" id="GO:0003700">
    <property type="term" value="F:DNA-binding transcription factor activity"/>
    <property type="evidence" value="ECO:0007669"/>
    <property type="project" value="TreeGrafter"/>
</dbReference>
<sequence>MSKPLSRTERRKQETRQEIFDAALACFAERGYHATGIADIAKRVGIAQGTFYLYFDSKRDLVNEIFDDFTGRFTTALADLPPETPTNLAEYQNQADQISRALMGVLRDAPQAARFWLLQAAAVDDEMAERVLRFYDTSDLVQRAYLQHGVDLGYFRPDLDVEHAARAINGMLLAAAYYNLRDPSAEAFDRLAETVRQIGYFGLVGPDGRDGSGA</sequence>
<keyword evidence="2 4" id="KW-0238">DNA-binding</keyword>
<protein>
    <recommendedName>
        <fullName evidence="5">HTH tetR-type domain-containing protein</fullName>
    </recommendedName>
</protein>
<evidence type="ECO:0000256" key="4">
    <source>
        <dbReference type="PROSITE-ProRule" id="PRU00335"/>
    </source>
</evidence>
<dbReference type="PANTHER" id="PTHR30055:SF238">
    <property type="entry name" value="MYCOFACTOCIN BIOSYNTHESIS TRANSCRIPTIONAL REGULATOR MFTR-RELATED"/>
    <property type="match status" value="1"/>
</dbReference>
<evidence type="ECO:0000313" key="7">
    <source>
        <dbReference type="Proteomes" id="UP000004816"/>
    </source>
</evidence>
<dbReference type="InterPro" id="IPR001647">
    <property type="entry name" value="HTH_TetR"/>
</dbReference>
<reference evidence="6 7" key="1">
    <citation type="journal article" date="2011" name="Stand. Genomic Sci.">
        <title>High quality draft genome sequence of Segniliparus rugosus CDC 945(T)= (ATCC BAA-974(T)).</title>
        <authorList>
            <person name="Earl A.M."/>
            <person name="Desjardins C.A."/>
            <person name="Fitzgerald M.G."/>
            <person name="Arachchi H.M."/>
            <person name="Zeng Q."/>
            <person name="Mehta T."/>
            <person name="Griggs A."/>
            <person name="Birren B.W."/>
            <person name="Toney N.C."/>
            <person name="Carr J."/>
            <person name="Posey J."/>
            <person name="Butler W.R."/>
        </authorList>
    </citation>
    <scope>NUCLEOTIDE SEQUENCE [LARGE SCALE GENOMIC DNA]</scope>
    <source>
        <strain evidence="7">ATCC BAA-974 / DSM 45345 / CCUG 50838 / CIP 108380 / JCM 13579 / CDC 945</strain>
    </source>
</reference>
<dbReference type="PRINTS" id="PR00455">
    <property type="entry name" value="HTHTETR"/>
</dbReference>
<dbReference type="Pfam" id="PF00440">
    <property type="entry name" value="TetR_N"/>
    <property type="match status" value="1"/>
</dbReference>
<evidence type="ECO:0000256" key="3">
    <source>
        <dbReference type="ARBA" id="ARBA00023163"/>
    </source>
</evidence>
<evidence type="ECO:0000259" key="5">
    <source>
        <dbReference type="PROSITE" id="PS50977"/>
    </source>
</evidence>
<evidence type="ECO:0000256" key="1">
    <source>
        <dbReference type="ARBA" id="ARBA00023015"/>
    </source>
</evidence>
<evidence type="ECO:0000313" key="6">
    <source>
        <dbReference type="EMBL" id="EFV12061.1"/>
    </source>
</evidence>
<dbReference type="HOGENOM" id="CLU_069356_12_2_11"/>
<proteinExistence type="predicted"/>
<keyword evidence="7" id="KW-1185">Reference proteome</keyword>
<gene>
    <name evidence="6" type="ORF">HMPREF9336_03092</name>
</gene>
<dbReference type="SUPFAM" id="SSF48498">
    <property type="entry name" value="Tetracyclin repressor-like, C-terminal domain"/>
    <property type="match status" value="1"/>
</dbReference>
<comment type="caution">
    <text evidence="6">The sequence shown here is derived from an EMBL/GenBank/DDBJ whole genome shotgun (WGS) entry which is preliminary data.</text>
</comment>
<dbReference type="RefSeq" id="WP_007471828.1">
    <property type="nucleotide sequence ID" value="NZ_KI391953.1"/>
</dbReference>
<dbReference type="PANTHER" id="PTHR30055">
    <property type="entry name" value="HTH-TYPE TRANSCRIPTIONAL REGULATOR RUTR"/>
    <property type="match status" value="1"/>
</dbReference>
<keyword evidence="3" id="KW-0804">Transcription</keyword>
<feature type="domain" description="HTH tetR-type" evidence="5">
    <location>
        <begin position="13"/>
        <end position="73"/>
    </location>
</feature>
<dbReference type="OrthoDB" id="5112469at2"/>
<organism evidence="6 7">
    <name type="scientific">Segniliparus rugosus (strain ATCC BAA-974 / DSM 45345 / CCUG 50838 / CIP 108380 / JCM 13579 / CDC 945)</name>
    <dbReference type="NCBI Taxonomy" id="679197"/>
    <lineage>
        <taxon>Bacteria</taxon>
        <taxon>Bacillati</taxon>
        <taxon>Actinomycetota</taxon>
        <taxon>Actinomycetes</taxon>
        <taxon>Mycobacteriales</taxon>
        <taxon>Segniliparaceae</taxon>
        <taxon>Segniliparus</taxon>
    </lineage>
</organism>
<dbReference type="AlphaFoldDB" id="E5XUC0"/>
<feature type="DNA-binding region" description="H-T-H motif" evidence="4">
    <location>
        <begin position="36"/>
        <end position="55"/>
    </location>
</feature>
<dbReference type="InterPro" id="IPR050109">
    <property type="entry name" value="HTH-type_TetR-like_transc_reg"/>
</dbReference>
<evidence type="ECO:0000256" key="2">
    <source>
        <dbReference type="ARBA" id="ARBA00023125"/>
    </source>
</evidence>
<dbReference type="STRING" id="679197.HMPREF9336_03092"/>
<name>E5XUC0_SEGRC</name>
<dbReference type="EMBL" id="ACZI02000001">
    <property type="protein sequence ID" value="EFV12061.1"/>
    <property type="molecule type" value="Genomic_DNA"/>
</dbReference>
<dbReference type="InterPro" id="IPR036271">
    <property type="entry name" value="Tet_transcr_reg_TetR-rel_C_sf"/>
</dbReference>